<accession>A0A6J6I0W7</accession>
<protein>
    <submittedName>
        <fullName evidence="1">Unannotated protein</fullName>
    </submittedName>
</protein>
<sequence>MATDEVQGYLAGEVPWNELSNPARIFLANLQGDKENTELAANRIRDHRAETDQSGPFNRISTMLNLLSGESSEWITAAELAASIADEDVVAKWIASIAGLASISEERVIALTIDTWNTFNLDGALPNDFVIDVSFDDDGPVWRTVHPPLTLPVGLPAIFTELLVRDHLGEFCATAVGRTQVSLSDLEVFIATEDDPSLTELTLAESPVRLSAICGMELRPPDDESLELAIKVFLADPKTPRDLGIEITEGVGVQVWLDRLVTRRSLALAEPADLLSGFIAEARRLAEALTPWEHNPASAR</sequence>
<reference evidence="1" key="1">
    <citation type="submission" date="2020-05" db="EMBL/GenBank/DDBJ databases">
        <authorList>
            <person name="Chiriac C."/>
            <person name="Salcher M."/>
            <person name="Ghai R."/>
            <person name="Kavagutti S V."/>
        </authorList>
    </citation>
    <scope>NUCLEOTIDE SEQUENCE</scope>
</reference>
<evidence type="ECO:0000313" key="1">
    <source>
        <dbReference type="EMBL" id="CAB4620001.1"/>
    </source>
</evidence>
<dbReference type="AlphaFoldDB" id="A0A6J6I0W7"/>
<gene>
    <name evidence="1" type="ORF">UFOPK1835_01703</name>
</gene>
<proteinExistence type="predicted"/>
<name>A0A6J6I0W7_9ZZZZ</name>
<dbReference type="EMBL" id="CAEZUP010000093">
    <property type="protein sequence ID" value="CAB4620001.1"/>
    <property type="molecule type" value="Genomic_DNA"/>
</dbReference>
<organism evidence="1">
    <name type="scientific">freshwater metagenome</name>
    <dbReference type="NCBI Taxonomy" id="449393"/>
    <lineage>
        <taxon>unclassified sequences</taxon>
        <taxon>metagenomes</taxon>
        <taxon>ecological metagenomes</taxon>
    </lineage>
</organism>